<dbReference type="GO" id="GO:0005178">
    <property type="term" value="F:integrin binding"/>
    <property type="evidence" value="ECO:0007669"/>
    <property type="project" value="TreeGrafter"/>
</dbReference>
<dbReference type="Gene3D" id="2.60.40.10">
    <property type="entry name" value="Immunoglobulins"/>
    <property type="match status" value="1"/>
</dbReference>
<evidence type="ECO:0000259" key="5">
    <source>
        <dbReference type="PROSITE" id="PS50093"/>
    </source>
</evidence>
<dbReference type="PROSITE" id="PS50093">
    <property type="entry name" value="PKD"/>
    <property type="match status" value="1"/>
</dbReference>
<dbReference type="InterPro" id="IPR059017">
    <property type="entry name" value="PMEL_NMB_N"/>
</dbReference>
<accession>A0A4W4F072</accession>
<dbReference type="InterPro" id="IPR013783">
    <property type="entry name" value="Ig-like_fold"/>
</dbReference>
<name>A0A4W4F072_ELEEL</name>
<dbReference type="GeneTree" id="ENSGT00950000183188"/>
<dbReference type="InterPro" id="IPR035986">
    <property type="entry name" value="PKD_dom_sf"/>
</dbReference>
<keyword evidence="2" id="KW-0325">Glycoprotein</keyword>
<dbReference type="InterPro" id="IPR046846">
    <property type="entry name" value="PKAT_KLD"/>
</dbReference>
<keyword evidence="4" id="KW-0472">Membrane</keyword>
<keyword evidence="4" id="KW-0812">Transmembrane</keyword>
<reference evidence="6" key="4">
    <citation type="submission" date="2025-08" db="UniProtKB">
        <authorList>
            <consortium name="Ensembl"/>
        </authorList>
    </citation>
    <scope>IDENTIFICATION</scope>
</reference>
<dbReference type="Pfam" id="PF18911">
    <property type="entry name" value="PKD_4"/>
    <property type="match status" value="1"/>
</dbReference>
<dbReference type="Ensembl" id="ENSEEET00000017473.2">
    <property type="protein sequence ID" value="ENSEEEP00000017276.2"/>
    <property type="gene ID" value="ENSEEEG00000008540.2"/>
</dbReference>
<dbReference type="PANTHER" id="PTHR11861">
    <property type="entry name" value="MELANOCYTE PROTEIN PMEL 17-RELATED"/>
    <property type="match status" value="1"/>
</dbReference>
<dbReference type="STRING" id="8005.ENSEEEP00000017276"/>
<evidence type="ECO:0000256" key="1">
    <source>
        <dbReference type="ARBA" id="ARBA00022729"/>
    </source>
</evidence>
<dbReference type="PANTHER" id="PTHR11861:SF11">
    <property type="entry name" value="TRANSMEMBRANE GLYCOPROTEIN NMB"/>
    <property type="match status" value="1"/>
</dbReference>
<dbReference type="OMA" id="IMPTEVC"/>
<keyword evidence="1" id="KW-0732">Signal</keyword>
<dbReference type="GO" id="GO:0007155">
    <property type="term" value="P:cell adhesion"/>
    <property type="evidence" value="ECO:0007669"/>
    <property type="project" value="TreeGrafter"/>
</dbReference>
<gene>
    <name evidence="6" type="primary">GPNMB</name>
</gene>
<comment type="similarity">
    <text evidence="3">Belongs to the PMEL/NMB family.</text>
</comment>
<reference evidence="7" key="2">
    <citation type="journal article" date="2017" name="Sci. Adv.">
        <title>A tail of two voltages: Proteomic comparison of the three electric organs of the electric eel.</title>
        <authorList>
            <person name="Traeger L.L."/>
            <person name="Sabat G."/>
            <person name="Barrett-Wilt G.A."/>
            <person name="Wells G.B."/>
            <person name="Sussman M.R."/>
        </authorList>
    </citation>
    <scope>NUCLEOTIDE SEQUENCE [LARGE SCALE GENOMIC DNA]</scope>
</reference>
<sequence>KLCLPYAIIALITLFQKDPFPFLISGWDQDTNPWDELLYPPFKQETKHRYGKPHVRLTSNSPAMNGSCLTFTAKLEFPRCQKKDSSGNLVYDEYCVNADGQLLSGYVYNWMSWLDDYGFGRCTDLKRCNVFPDGKPFPQHSDWRRRDYVYVWHTMGQYFETCDGSSSSLTLSTTNWAFGAGVMEVMVYHKSEWRKYFPFSTDSTVFIITDHIPLFVNISQKEAENITEKNVFIKGYDIIFKVQIHDPSSYLRTADTVDFIWTFGDGNQLVTHSNIATHAYGTLGNITVKLIVKAAFRTKCPPPTPPPTHFSLPYTGKEDIHKCTCTHTCTHTEMDVFPFHLIVITSPSPSTELSPTYPEMTTNMTLNGTMTTDSGVGSSNMVQHIHITESECFCDMYGTFEDQIVIIGKYLNTSPHLHDIVYCSHGALFLSTWASLLSSVCTTMADSTCRQVMSIMCDDVNSPDEGCHVSLKCTFHEPGTYCVNITLGLPGGLAFTTTTVTIGNISGNGKSRDLDQLAMTMLACGAVLLVIFAFITFFVYKRYKVYRLARRPRLEDTNGDDLVRSPLSRLRVLLFPVNEEQSHLLTNRHL</sequence>
<evidence type="ECO:0000256" key="4">
    <source>
        <dbReference type="SAM" id="Phobius"/>
    </source>
</evidence>
<dbReference type="CDD" id="cd00146">
    <property type="entry name" value="PKD"/>
    <property type="match status" value="1"/>
</dbReference>
<dbReference type="Pfam" id="PF20433">
    <property type="entry name" value="PKAT_KLD"/>
    <property type="match status" value="1"/>
</dbReference>
<reference evidence="6" key="5">
    <citation type="submission" date="2025-09" db="UniProtKB">
        <authorList>
            <consortium name="Ensembl"/>
        </authorList>
    </citation>
    <scope>IDENTIFICATION</scope>
</reference>
<evidence type="ECO:0000313" key="6">
    <source>
        <dbReference type="Ensembl" id="ENSEEEP00000017276.2"/>
    </source>
</evidence>
<feature type="transmembrane region" description="Helical" evidence="4">
    <location>
        <begin position="517"/>
        <end position="540"/>
    </location>
</feature>
<dbReference type="GO" id="GO:0005886">
    <property type="term" value="C:plasma membrane"/>
    <property type="evidence" value="ECO:0007669"/>
    <property type="project" value="TreeGrafter"/>
</dbReference>
<dbReference type="SUPFAM" id="SSF49299">
    <property type="entry name" value="PKD domain"/>
    <property type="match status" value="1"/>
</dbReference>
<dbReference type="AlphaFoldDB" id="A0A4W4F072"/>
<organism evidence="6 7">
    <name type="scientific">Electrophorus electricus</name>
    <name type="common">Electric eel</name>
    <name type="synonym">Gymnotus electricus</name>
    <dbReference type="NCBI Taxonomy" id="8005"/>
    <lineage>
        <taxon>Eukaryota</taxon>
        <taxon>Metazoa</taxon>
        <taxon>Chordata</taxon>
        <taxon>Craniata</taxon>
        <taxon>Vertebrata</taxon>
        <taxon>Euteleostomi</taxon>
        <taxon>Actinopterygii</taxon>
        <taxon>Neopterygii</taxon>
        <taxon>Teleostei</taxon>
        <taxon>Ostariophysi</taxon>
        <taxon>Gymnotiformes</taxon>
        <taxon>Gymnotoidei</taxon>
        <taxon>Gymnotidae</taxon>
        <taxon>Electrophorus</taxon>
    </lineage>
</organism>
<evidence type="ECO:0000313" key="7">
    <source>
        <dbReference type="Proteomes" id="UP000314983"/>
    </source>
</evidence>
<evidence type="ECO:0000256" key="2">
    <source>
        <dbReference type="ARBA" id="ARBA00023180"/>
    </source>
</evidence>
<proteinExistence type="inferred from homology"/>
<reference evidence="6" key="3">
    <citation type="submission" date="2020-05" db="EMBL/GenBank/DDBJ databases">
        <title>Electrophorus electricus (electric eel) genome, fEleEle1, primary haplotype.</title>
        <authorList>
            <person name="Myers G."/>
            <person name="Meyer A."/>
            <person name="Fedrigo O."/>
            <person name="Formenti G."/>
            <person name="Rhie A."/>
            <person name="Tracey A."/>
            <person name="Sims Y."/>
            <person name="Jarvis E.D."/>
        </authorList>
    </citation>
    <scope>NUCLEOTIDE SEQUENCE [LARGE SCALE GENOMIC DNA]</scope>
</reference>
<dbReference type="Pfam" id="PF26141">
    <property type="entry name" value="PMEL_NMB_N"/>
    <property type="match status" value="1"/>
</dbReference>
<dbReference type="InterPro" id="IPR045219">
    <property type="entry name" value="PKAT"/>
</dbReference>
<dbReference type="Proteomes" id="UP000314983">
    <property type="component" value="Chromosome 8"/>
</dbReference>
<reference evidence="7" key="1">
    <citation type="journal article" date="2014" name="Science">
        <title>Nonhuman genetics. Genomic basis for the convergent evolution of electric organs.</title>
        <authorList>
            <person name="Gallant J.R."/>
            <person name="Traeger L.L."/>
            <person name="Volkening J.D."/>
            <person name="Moffett H."/>
            <person name="Chen P.H."/>
            <person name="Novina C.D."/>
            <person name="Phillips G.N.Jr."/>
            <person name="Anand R."/>
            <person name="Wells G.B."/>
            <person name="Pinch M."/>
            <person name="Guth R."/>
            <person name="Unguez G.A."/>
            <person name="Albert J.S."/>
            <person name="Zakon H.H."/>
            <person name="Samanta M.P."/>
            <person name="Sussman M.R."/>
        </authorList>
    </citation>
    <scope>NUCLEOTIDE SEQUENCE [LARGE SCALE GENOMIC DNA]</scope>
</reference>
<keyword evidence="7" id="KW-1185">Reference proteome</keyword>
<keyword evidence="4" id="KW-1133">Transmembrane helix</keyword>
<dbReference type="InterPro" id="IPR000601">
    <property type="entry name" value="PKD_dom"/>
</dbReference>
<protein>
    <recommendedName>
        <fullName evidence="5">PKD domain-containing protein</fullName>
    </recommendedName>
</protein>
<evidence type="ECO:0000256" key="3">
    <source>
        <dbReference type="ARBA" id="ARBA00025776"/>
    </source>
</evidence>
<feature type="domain" description="PKD" evidence="5">
    <location>
        <begin position="253"/>
        <end position="292"/>
    </location>
</feature>